<gene>
    <name evidence="2" type="ORF">SAV31267_005210</name>
</gene>
<proteinExistence type="predicted"/>
<feature type="compositionally biased region" description="Basic and acidic residues" evidence="1">
    <location>
        <begin position="19"/>
        <end position="28"/>
    </location>
</feature>
<reference evidence="2 3" key="1">
    <citation type="submission" date="2019-04" db="EMBL/GenBank/DDBJ databases">
        <title>Draft genome sequences of Streptomyces avermitilis ATCC 31267.</title>
        <authorList>
            <person name="Komaki H."/>
            <person name="Tamura T."/>
            <person name="Hosoyama A."/>
        </authorList>
    </citation>
    <scope>NUCLEOTIDE SEQUENCE [LARGE SCALE GENOMIC DNA]</scope>
    <source>
        <strain evidence="2 3">ATCC 31267</strain>
    </source>
</reference>
<feature type="compositionally biased region" description="Basic residues" evidence="1">
    <location>
        <begin position="173"/>
        <end position="195"/>
    </location>
</feature>
<dbReference type="Proteomes" id="UP000299211">
    <property type="component" value="Unassembled WGS sequence"/>
</dbReference>
<comment type="caution">
    <text evidence="2">The sequence shown here is derived from an EMBL/GenBank/DDBJ whole genome shotgun (WGS) entry which is preliminary data.</text>
</comment>
<feature type="compositionally biased region" description="Basic and acidic residues" evidence="1">
    <location>
        <begin position="130"/>
        <end position="143"/>
    </location>
</feature>
<evidence type="ECO:0000313" key="2">
    <source>
        <dbReference type="EMBL" id="GDY71036.1"/>
    </source>
</evidence>
<protein>
    <submittedName>
        <fullName evidence="2">Uncharacterized protein</fullName>
    </submittedName>
</protein>
<organism evidence="2 3">
    <name type="scientific">Streptomyces avermitilis</name>
    <dbReference type="NCBI Taxonomy" id="33903"/>
    <lineage>
        <taxon>Bacteria</taxon>
        <taxon>Bacillati</taxon>
        <taxon>Actinomycetota</taxon>
        <taxon>Actinomycetes</taxon>
        <taxon>Kitasatosporales</taxon>
        <taxon>Streptomycetaceae</taxon>
        <taxon>Streptomyces</taxon>
    </lineage>
</organism>
<name>A0A4D4MGP9_STRAX</name>
<sequence>MPHWEEPPQTAHAAGVGLDQREQDRQDTAADQGNARQIEVSPLARGDAGQQPVAEYECHGTHGNVDEEDPAPALGSGGQGENEAPGDRTDRTGDADGGAEQTEGTSTLGSSEHLLDQRRILRRKAACGDSLRHTGNDEQSDRRGRPRRNAAQDKGRERPEENPASADRIAKTSGRHQRKCERQRIPGHHPLHRGRGGAQILLHRGQRDRDDRHIEQDHEAPTSVTHKARHRLGSGRPADVAVPGGRLLGPTGAPFRARKVSTEPAPESGVLTTRAPKPGVTMGMVARSGGRRGLPVGYSAHGKASRMRCLKRRSLLLTAP</sequence>
<feature type="compositionally biased region" description="Basic and acidic residues" evidence="1">
    <location>
        <begin position="205"/>
        <end position="220"/>
    </location>
</feature>
<feature type="compositionally biased region" description="Basic and acidic residues" evidence="1">
    <location>
        <begin position="150"/>
        <end position="161"/>
    </location>
</feature>
<accession>A0A4D4MGP9</accession>
<evidence type="ECO:0000313" key="3">
    <source>
        <dbReference type="Proteomes" id="UP000299211"/>
    </source>
</evidence>
<dbReference type="AlphaFoldDB" id="A0A4D4MGP9"/>
<feature type="region of interest" description="Disordered" evidence="1">
    <location>
        <begin position="1"/>
        <end position="280"/>
    </location>
</feature>
<feature type="compositionally biased region" description="Basic and acidic residues" evidence="1">
    <location>
        <begin position="85"/>
        <end position="94"/>
    </location>
</feature>
<evidence type="ECO:0000256" key="1">
    <source>
        <dbReference type="SAM" id="MobiDB-lite"/>
    </source>
</evidence>
<dbReference type="EMBL" id="BJHY01000001">
    <property type="protein sequence ID" value="GDY71036.1"/>
    <property type="molecule type" value="Genomic_DNA"/>
</dbReference>